<dbReference type="InterPro" id="IPR003830">
    <property type="entry name" value="ComA_synth"/>
</dbReference>
<dbReference type="AlphaFoldDB" id="D5VSW2"/>
<evidence type="ECO:0000313" key="3">
    <source>
        <dbReference type="EMBL" id="ADG13665.1"/>
    </source>
</evidence>
<dbReference type="InterPro" id="IPR036112">
    <property type="entry name" value="ComA_synth_sf"/>
</dbReference>
<dbReference type="GeneID" id="9132024"/>
<dbReference type="eggNOG" id="arCOG04896">
    <property type="taxonomic scope" value="Archaea"/>
</dbReference>
<dbReference type="OrthoDB" id="6405at2157"/>
<gene>
    <name evidence="3" type="ordered locus">Metin_1007</name>
</gene>
<evidence type="ECO:0000256" key="2">
    <source>
        <dbReference type="NCBIfam" id="TIGR03849"/>
    </source>
</evidence>
<dbReference type="KEGG" id="mif:Metin_1007"/>
<comment type="similarity">
    <text evidence="1">Belongs to the phosphosulfolactate synthase family.</text>
</comment>
<dbReference type="PANTHER" id="PTHR48413:SF1">
    <property type="entry name" value="PROTEIN HEAT-STRESS-ASSOCIATED 32"/>
    <property type="match status" value="1"/>
</dbReference>
<dbReference type="SUPFAM" id="SSF102110">
    <property type="entry name" value="(2r)-phospho-3-sulfolactate synthase ComA"/>
    <property type="match status" value="1"/>
</dbReference>
<dbReference type="InterPro" id="IPR022370">
    <property type="entry name" value="Arch_ComA"/>
</dbReference>
<dbReference type="NCBIfam" id="TIGR03849">
    <property type="entry name" value="arch_ComA"/>
    <property type="match status" value="1"/>
</dbReference>
<sequence length="254" mass="29295">MKAFEFINVKYDRGLTVILDKGLPLRYFEDYLNLCGDYIDYIKFGWGTVATIDRDIIKEKIRLSKEFNIKAYPGGTLFEYCYINNKFEDYLNECKDLGFETLEISDGSINLSLEERKDIIEKVREEFEVLTEVGKKDPSKDRVLSVDERIRIIKEDLNAGAKYVIIEGRESGKNIGLYDKNGNVKEDELNLIVKNVDIKNLIFEAPLKSQQVSFIKKFGSSVNLGNIPYEDVISLETLRRGLRGDTFNILNQNQ</sequence>
<dbReference type="STRING" id="573063.Metin_1007"/>
<evidence type="ECO:0000256" key="1">
    <source>
        <dbReference type="ARBA" id="ARBA00010424"/>
    </source>
</evidence>
<dbReference type="RefSeq" id="WP_013100410.1">
    <property type="nucleotide sequence ID" value="NC_014122.1"/>
</dbReference>
<keyword evidence="4" id="KW-1185">Reference proteome</keyword>
<name>D5VSW2_METIM</name>
<dbReference type="HOGENOM" id="CLU_062679_2_0_2"/>
<dbReference type="EC" id="4.4.1.19" evidence="2"/>
<dbReference type="Proteomes" id="UP000002061">
    <property type="component" value="Chromosome"/>
</dbReference>
<dbReference type="GO" id="GO:0043817">
    <property type="term" value="F:phosphosulfolactate synthase activity"/>
    <property type="evidence" value="ECO:0007669"/>
    <property type="project" value="UniProtKB-UniRule"/>
</dbReference>
<dbReference type="Gene3D" id="3.20.20.70">
    <property type="entry name" value="Aldolase class I"/>
    <property type="match status" value="1"/>
</dbReference>
<reference evidence="3" key="1">
    <citation type="submission" date="2010-04" db="EMBL/GenBank/DDBJ databases">
        <title>Complete sequence of Methanocaldococcus infernus ME.</title>
        <authorList>
            <consortium name="US DOE Joint Genome Institute"/>
            <person name="Lucas S."/>
            <person name="Copeland A."/>
            <person name="Lapidus A."/>
            <person name="Cheng J.-F."/>
            <person name="Bruce D."/>
            <person name="Goodwin L."/>
            <person name="Pitluck S."/>
            <person name="Munk A.C."/>
            <person name="Detter J.C."/>
            <person name="Han C."/>
            <person name="Tapia R."/>
            <person name="Land M."/>
            <person name="Hauser L."/>
            <person name="Kyrpides N."/>
            <person name="Mikhailova N."/>
            <person name="Sieprawska-Lupa M."/>
            <person name="Whitman W.B."/>
            <person name="Woyke T."/>
        </authorList>
    </citation>
    <scope>NUCLEOTIDE SEQUENCE [LARGE SCALE GENOMIC DNA]</scope>
    <source>
        <strain evidence="3">ME</strain>
    </source>
</reference>
<dbReference type="EMBL" id="CP002009">
    <property type="protein sequence ID" value="ADG13665.1"/>
    <property type="molecule type" value="Genomic_DNA"/>
</dbReference>
<dbReference type="GO" id="GO:0019295">
    <property type="term" value="P:coenzyme M biosynthetic process"/>
    <property type="evidence" value="ECO:0007669"/>
    <property type="project" value="InterPro"/>
</dbReference>
<evidence type="ECO:0000313" key="4">
    <source>
        <dbReference type="Proteomes" id="UP000002061"/>
    </source>
</evidence>
<organism evidence="3 4">
    <name type="scientific">Methanocaldococcus infernus (strain DSM 11812 / JCM 15783 / ME)</name>
    <dbReference type="NCBI Taxonomy" id="573063"/>
    <lineage>
        <taxon>Archaea</taxon>
        <taxon>Methanobacteriati</taxon>
        <taxon>Methanobacteriota</taxon>
        <taxon>Methanomada group</taxon>
        <taxon>Methanococci</taxon>
        <taxon>Methanococcales</taxon>
        <taxon>Methanocaldococcaceae</taxon>
        <taxon>Methanocaldococcus</taxon>
    </lineage>
</organism>
<dbReference type="InterPro" id="IPR013785">
    <property type="entry name" value="Aldolase_TIM"/>
</dbReference>
<dbReference type="Pfam" id="PF02679">
    <property type="entry name" value="ComA"/>
    <property type="match status" value="1"/>
</dbReference>
<accession>D5VSW2</accession>
<proteinExistence type="inferred from homology"/>
<dbReference type="PANTHER" id="PTHR48413">
    <property type="match status" value="1"/>
</dbReference>
<protein>
    <recommendedName>
        <fullName evidence="2">Phosphosulfolactate synthase</fullName>
        <ecNumber evidence="2">4.4.1.19</ecNumber>
    </recommendedName>
</protein>
<keyword evidence="3" id="KW-0456">Lyase</keyword>